<organism evidence="2 3">
    <name type="scientific">Pseudoxanthomonas spadix (strain BD-a59)</name>
    <dbReference type="NCBI Taxonomy" id="1045855"/>
    <lineage>
        <taxon>Bacteria</taxon>
        <taxon>Pseudomonadati</taxon>
        <taxon>Pseudomonadota</taxon>
        <taxon>Gammaproteobacteria</taxon>
        <taxon>Lysobacterales</taxon>
        <taxon>Lysobacteraceae</taxon>
        <taxon>Pseudoxanthomonas</taxon>
    </lineage>
</organism>
<feature type="region of interest" description="Disordered" evidence="1">
    <location>
        <begin position="1"/>
        <end position="160"/>
    </location>
</feature>
<sequence length="264" mass="25944">MREIPMPPAPAAPADTPAPATASAASSAAAPQAAAEAQATAAASASASRPSTASAQAEQGQAAQASSSTADSGAPASPMPGGQTAGSLANAPGAGAKASDGLGTPGPKAADDWGRSSKAAPGTEAGAGQGLKGLFNADGSARLPDGLAGGSTVKPGVPGSRQQARIDADHAGTWLDRPSFGYEPTMFDKYWIPGGSLLQDWVRAGVREMEIPIPGTGKRIRCVISVLQAGGACGLFDPDKNAQPAGARPPPDIPVKRKPIPVGS</sequence>
<dbReference type="EMBL" id="CP003093">
    <property type="protein sequence ID" value="AER56727.1"/>
    <property type="molecule type" value="Genomic_DNA"/>
</dbReference>
<evidence type="ECO:0000313" key="3">
    <source>
        <dbReference type="Proteomes" id="UP000005870"/>
    </source>
</evidence>
<protein>
    <submittedName>
        <fullName evidence="2">Transmembrane repetitive protein</fullName>
    </submittedName>
</protein>
<dbReference type="STRING" id="1045855.DSC_10415"/>
<dbReference type="HOGENOM" id="CLU_1053215_0_0_6"/>
<name>G7UP33_PSEUP</name>
<evidence type="ECO:0000313" key="2">
    <source>
        <dbReference type="EMBL" id="AER56727.1"/>
    </source>
</evidence>
<proteinExistence type="predicted"/>
<reference evidence="2 3" key="1">
    <citation type="journal article" date="2012" name="J. Bacteriol.">
        <title>Complete Genome Sequence of the BTEX-Degrading Bacterium Pseudoxanthomonas spadix BD-a59.</title>
        <authorList>
            <person name="Lee S.H."/>
            <person name="Jin H.M."/>
            <person name="Lee H.J."/>
            <person name="Kim J.M."/>
            <person name="Jeon C.O."/>
        </authorList>
    </citation>
    <scope>NUCLEOTIDE SEQUENCE [LARGE SCALE GENOMIC DNA]</scope>
    <source>
        <strain evidence="2 3">BD-a59</strain>
    </source>
</reference>
<dbReference type="eggNOG" id="COG0810">
    <property type="taxonomic scope" value="Bacteria"/>
</dbReference>
<dbReference type="AlphaFoldDB" id="G7UP33"/>
<gene>
    <name evidence="2" type="ordered locus">DSC_10415</name>
</gene>
<keyword evidence="3" id="KW-1185">Reference proteome</keyword>
<feature type="compositionally biased region" description="Low complexity" evidence="1">
    <location>
        <begin position="12"/>
        <end position="74"/>
    </location>
</feature>
<accession>G7UP33</accession>
<evidence type="ECO:0000256" key="1">
    <source>
        <dbReference type="SAM" id="MobiDB-lite"/>
    </source>
</evidence>
<keyword evidence="2" id="KW-0812">Transmembrane</keyword>
<dbReference type="Proteomes" id="UP000005870">
    <property type="component" value="Chromosome"/>
</dbReference>
<dbReference type="KEGG" id="psd:DSC_10415"/>
<keyword evidence="2" id="KW-0472">Membrane</keyword>
<feature type="compositionally biased region" description="Pro residues" evidence="1">
    <location>
        <begin position="1"/>
        <end position="11"/>
    </location>
</feature>
<feature type="region of interest" description="Disordered" evidence="1">
    <location>
        <begin position="237"/>
        <end position="264"/>
    </location>
</feature>